<dbReference type="PANTHER" id="PTHR30069:SF41">
    <property type="entry name" value="HEME_HEMOPEXIN UTILIZATION PROTEIN C"/>
    <property type="match status" value="1"/>
</dbReference>
<keyword evidence="15" id="KW-0675">Receptor</keyword>
<dbReference type="EMBL" id="CP098023">
    <property type="protein sequence ID" value="WKD49489.1"/>
    <property type="molecule type" value="Genomic_DNA"/>
</dbReference>
<dbReference type="PROSITE" id="PS52016">
    <property type="entry name" value="TONB_DEPENDENT_REC_3"/>
    <property type="match status" value="1"/>
</dbReference>
<evidence type="ECO:0000256" key="2">
    <source>
        <dbReference type="ARBA" id="ARBA00009810"/>
    </source>
</evidence>
<evidence type="ECO:0000256" key="8">
    <source>
        <dbReference type="ARBA" id="ARBA00023077"/>
    </source>
</evidence>
<comment type="subcellular location">
    <subcellularLocation>
        <location evidence="1 11">Cell outer membrane</location>
        <topology evidence="1 11">Multi-pass membrane protein</topology>
    </subcellularLocation>
</comment>
<evidence type="ECO:0000256" key="7">
    <source>
        <dbReference type="ARBA" id="ARBA00023004"/>
    </source>
</evidence>
<dbReference type="PANTHER" id="PTHR30069">
    <property type="entry name" value="TONB-DEPENDENT OUTER MEMBRANE RECEPTOR"/>
    <property type="match status" value="1"/>
</dbReference>
<feature type="domain" description="Secretin/TonB short N-terminal" evidence="14">
    <location>
        <begin position="57"/>
        <end position="108"/>
    </location>
</feature>
<evidence type="ECO:0000256" key="9">
    <source>
        <dbReference type="ARBA" id="ARBA00023136"/>
    </source>
</evidence>
<evidence type="ECO:0000256" key="10">
    <source>
        <dbReference type="ARBA" id="ARBA00023237"/>
    </source>
</evidence>
<dbReference type="Pfam" id="PF07715">
    <property type="entry name" value="Plug"/>
    <property type="match status" value="1"/>
</dbReference>
<keyword evidence="6 11" id="KW-0812">Transmembrane</keyword>
<evidence type="ECO:0000313" key="16">
    <source>
        <dbReference type="Proteomes" id="UP001321520"/>
    </source>
</evidence>
<keyword evidence="8 12" id="KW-0798">TonB box</keyword>
<dbReference type="Gene3D" id="3.55.50.30">
    <property type="match status" value="1"/>
</dbReference>
<comment type="similarity">
    <text evidence="2 11 12">Belongs to the TonB-dependent receptor family.</text>
</comment>
<dbReference type="InterPro" id="IPR000531">
    <property type="entry name" value="Beta-barrel_TonB"/>
</dbReference>
<feature type="chain" id="PRO_5045584272" evidence="13">
    <location>
        <begin position="24"/>
        <end position="1002"/>
    </location>
</feature>
<dbReference type="Gene3D" id="2.170.130.10">
    <property type="entry name" value="TonB-dependent receptor, plug domain"/>
    <property type="match status" value="1"/>
</dbReference>
<dbReference type="Pfam" id="PF00593">
    <property type="entry name" value="TonB_dep_Rec_b-barrel"/>
    <property type="match status" value="1"/>
</dbReference>
<sequence>MRSKTRPLVAVCLTGLIMLMATATPRPQADTARAQQFDIPAGGLDQVLNRFALAAGVRLHLNAALSRDMRSQGLQGRYTVEQGFSHLLANTGLRAERQSDGAYRLAVAAGQGLMQIPVIEVIGSGERGSDGDRAGYDAVYDDDLSTAFSGREEIERYKGKDSADIFKGMLNIYSGDARNGGGLDPSIRGIQGPGRVPLSIDGTEQALTVWRGYRGISNRNYIDPNLIASVQVIKGPAIRADVHTAVGGGIAVNTLSASDVLESGDTFGSIFKVEASDNAVAPRTPTLLTGRDYRDVDGFPQDTPNFPYGDPSLWKKMDDSKNENLFSGEDYAYRLALATRGAGYELLGAYAYRNKGNYYSGSRRADFYSEPDGPEFSITRINPRTLANRQRPGHEVPNTSSEMASVLLKGKAQFTGGQSLELGIRHTDARYGEIMSSRAGSLVDNTMAQWPLSQVDTRAYHLNYQWQPGSKWINLQSRLWATDTVSDTNSAGGFPNFANPVESPLPDASPILRNTAASNAAEHRVGVDISNTMTLTDSLALDLSGSYQYQKLRSDDQYNGIVDGWRQWPRAGRREEINLSLKLDWLATEYLHLSAAMRYVDYWTFDDFLDSRIKAGDERFSTDTTVNKGVYLNYTALMQYTEEQIQEHIAKGEEEIANHERLMELFPWLPPLSEERKKNIREHARRTSDILENRIPWLHDGRGRYSRAGNPCTNGQLAATLIADTCRIGNQFESYDVPIVAEKQRGSGWVPALAATVFFSDNSRAYVRYTEALRYPSLFESTLGFSSTFNPYTDLQPEHAYNYELAYIHNFENSDLKLSYYHHRTEDIIERSGISALQFYNIEQQTLRGLEFSGRYDSGRFFTDLSLAYNLENTVCDESLAIQQDPNGELEDCQHGGFSGGYLADQIVPKLSANWNLGGRFFDNRLETGVRMVYLSGSEREESLERASVTTFDAYLNYRAKDNLNFELVGTNLTDIYYIDPLVRSSVPAPGRTLKLVMGVTF</sequence>
<evidence type="ECO:0000256" key="11">
    <source>
        <dbReference type="PROSITE-ProRule" id="PRU01360"/>
    </source>
</evidence>
<dbReference type="SMART" id="SM00965">
    <property type="entry name" value="STN"/>
    <property type="match status" value="1"/>
</dbReference>
<dbReference type="InterPro" id="IPR036942">
    <property type="entry name" value="Beta-barrel_TonB_sf"/>
</dbReference>
<evidence type="ECO:0000256" key="12">
    <source>
        <dbReference type="RuleBase" id="RU003357"/>
    </source>
</evidence>
<keyword evidence="3 11" id="KW-0813">Transport</keyword>
<keyword evidence="9 11" id="KW-0472">Membrane</keyword>
<evidence type="ECO:0000256" key="13">
    <source>
        <dbReference type="SAM" id="SignalP"/>
    </source>
</evidence>
<keyword evidence="4 11" id="KW-1134">Transmembrane beta strand</keyword>
<dbReference type="InterPro" id="IPR012910">
    <property type="entry name" value="Plug_dom"/>
</dbReference>
<dbReference type="Gene3D" id="2.40.170.20">
    <property type="entry name" value="TonB-dependent receptor, beta-barrel domain"/>
    <property type="match status" value="2"/>
</dbReference>
<keyword evidence="13" id="KW-0732">Signal</keyword>
<gene>
    <name evidence="15" type="ORF">M8T91_16580</name>
</gene>
<dbReference type="SUPFAM" id="SSF56935">
    <property type="entry name" value="Porins"/>
    <property type="match status" value="1"/>
</dbReference>
<proteinExistence type="inferred from homology"/>
<accession>A0ABY9ED80</accession>
<name>A0ABY9ED80_9GAMM</name>
<dbReference type="InterPro" id="IPR039426">
    <property type="entry name" value="TonB-dep_rcpt-like"/>
</dbReference>
<feature type="signal peptide" evidence="13">
    <location>
        <begin position="1"/>
        <end position="23"/>
    </location>
</feature>
<dbReference type="InterPro" id="IPR037066">
    <property type="entry name" value="Plug_dom_sf"/>
</dbReference>
<keyword evidence="5" id="KW-0410">Iron transport</keyword>
<evidence type="ECO:0000256" key="1">
    <source>
        <dbReference type="ARBA" id="ARBA00004571"/>
    </source>
</evidence>
<evidence type="ECO:0000256" key="5">
    <source>
        <dbReference type="ARBA" id="ARBA00022496"/>
    </source>
</evidence>
<organism evidence="15 16">
    <name type="scientific">Microbulbifer spongiae</name>
    <dbReference type="NCBI Taxonomy" id="2944933"/>
    <lineage>
        <taxon>Bacteria</taxon>
        <taxon>Pseudomonadati</taxon>
        <taxon>Pseudomonadota</taxon>
        <taxon>Gammaproteobacteria</taxon>
        <taxon>Cellvibrionales</taxon>
        <taxon>Microbulbiferaceae</taxon>
        <taxon>Microbulbifer</taxon>
    </lineage>
</organism>
<evidence type="ECO:0000259" key="14">
    <source>
        <dbReference type="SMART" id="SM00965"/>
    </source>
</evidence>
<evidence type="ECO:0000256" key="3">
    <source>
        <dbReference type="ARBA" id="ARBA00022448"/>
    </source>
</evidence>
<keyword evidence="7" id="KW-0408">Iron</keyword>
<keyword evidence="16" id="KW-1185">Reference proteome</keyword>
<protein>
    <submittedName>
        <fullName evidence="15">TonB-dependent receptor</fullName>
    </submittedName>
</protein>
<dbReference type="RefSeq" id="WP_301415325.1">
    <property type="nucleotide sequence ID" value="NZ_CP098023.1"/>
</dbReference>
<evidence type="ECO:0000313" key="15">
    <source>
        <dbReference type="EMBL" id="WKD49489.1"/>
    </source>
</evidence>
<reference evidence="15 16" key="1">
    <citation type="submission" date="2022-05" db="EMBL/GenBank/DDBJ databases">
        <title>Microbulbifer sp. nov., isolated from sponge.</title>
        <authorList>
            <person name="Gao L."/>
        </authorList>
    </citation>
    <scope>NUCLEOTIDE SEQUENCE [LARGE SCALE GENOMIC DNA]</scope>
    <source>
        <strain evidence="15 16">MI-G</strain>
    </source>
</reference>
<keyword evidence="10 11" id="KW-0998">Cell outer membrane</keyword>
<evidence type="ECO:0000256" key="4">
    <source>
        <dbReference type="ARBA" id="ARBA00022452"/>
    </source>
</evidence>
<dbReference type="Proteomes" id="UP001321520">
    <property type="component" value="Chromosome"/>
</dbReference>
<keyword evidence="5" id="KW-0406">Ion transport</keyword>
<evidence type="ECO:0000256" key="6">
    <source>
        <dbReference type="ARBA" id="ARBA00022692"/>
    </source>
</evidence>
<dbReference type="InterPro" id="IPR011662">
    <property type="entry name" value="Secretin/TonB_short_N"/>
</dbReference>